<feature type="region of interest" description="Disordered" evidence="1">
    <location>
        <begin position="1177"/>
        <end position="1196"/>
    </location>
</feature>
<organism evidence="2 3">
    <name type="scientific">Patiria miniata</name>
    <name type="common">Bat star</name>
    <name type="synonym">Asterina miniata</name>
    <dbReference type="NCBI Taxonomy" id="46514"/>
    <lineage>
        <taxon>Eukaryota</taxon>
        <taxon>Metazoa</taxon>
        <taxon>Echinodermata</taxon>
        <taxon>Eleutherozoa</taxon>
        <taxon>Asterozoa</taxon>
        <taxon>Asteroidea</taxon>
        <taxon>Valvatacea</taxon>
        <taxon>Valvatida</taxon>
        <taxon>Asterinidae</taxon>
        <taxon>Patiria</taxon>
    </lineage>
</organism>
<accession>A0A913ZTR0</accession>
<reference evidence="2" key="1">
    <citation type="submission" date="2022-11" db="UniProtKB">
        <authorList>
            <consortium name="EnsemblMetazoa"/>
        </authorList>
    </citation>
    <scope>IDENTIFICATION</scope>
</reference>
<proteinExistence type="predicted"/>
<dbReference type="GeneID" id="119727014"/>
<dbReference type="Proteomes" id="UP000887568">
    <property type="component" value="Unplaced"/>
</dbReference>
<keyword evidence="3" id="KW-1185">Reference proteome</keyword>
<dbReference type="AlphaFoldDB" id="A0A913ZTR0"/>
<evidence type="ECO:0000313" key="3">
    <source>
        <dbReference type="Proteomes" id="UP000887568"/>
    </source>
</evidence>
<dbReference type="OrthoDB" id="6115758at2759"/>
<sequence>MAQESNFQSGNSKASGEGAYWWEEDFYAGKLVDLPDWSKDAGMPSASVHIQHKLDITDEPSELTNTDVLTQGFVLSKVPSLVNLSMNKIMSVSEMPEAIQVPPGLVPLLRRHQERVKLEKIQLTWLLNELMNREKTVNFHLHSCSKDSPPNQDVFFYRGCRPAWETDLIARQHLYCGYTFGYYDEHSCTYLPVAVEGRECSDWCIATLAHAIQLMLPQQLFLQKSDPHITNQIPVKKALEEALEASVMRVSHALSKVCPKLIKYCFEPALAYVWWSRGDLSKAQEVFLKLSKQMQNDIESDLQQTSDEVVKVKEWISQRALYLNEIGRLHSYVGQPELAVKYYGQAADLYSMYVPRYAVDCSTQSLVLMATAYDQGLMGSKLAIRAADSWSTLTVKPDINPNILQMAAESFLHCHTGYLSTHRDCTDNQTAAWLLEGKDLLKRLVTRAPQVNLHLSLVQAMLGEDMEAEDSYMNYVQQYASHHPRLQQQIPGAVSVFVGSEIKSHPWWVFRDWQRTSNTNKSGKPRISNPQHLRALPLVWRRRFRFCSCNTKSIEGEDMNRGLWSTPYQQVAEYQDNDLSLYLNKDGLLGGCLMQNLPPLRPVLLDPYTGRICVPGQYHEQETLSWSNCRIIQRWDVLSFTLTFDTVIPTPVHVYSSSTGVVVSLLTWNQNKGDGKETMVHERSLDLQTTQATHAVLSYSSPDSGTHTLNLVEAVVESKKMMILEQLIAEGYSNDLQVIEDASDFLDFCSNTSKNMQYNFLKTALDGDSRERCTLLDIKRQLGKTPGKCVGSKQLTEKQHKKVLQSIKDFGPLELETQTVVLWRVMLISQSTAVLALHTDGQDGSSLHDGKADTLVFVDCTNPETFSKPVIPCPSHPNAFWRLPSKDDHVGKSAKIFVAIEVSTFTADPDEDRLVIFDAKGTVLQSHVWQHQPAVVVASSCPMLGNDCEFTDLVLHSNKTKSRLRLMSTNGTIQFQTKPLGSIEHFLLVESMVFISLRDRILVLESTTLEPIEIIHGEPQFSAEQPGLPSGKNGVLLTGERSFMKVLSINKLCTSPSNQADECIQVILGVANHVFVLQRTTHTTTCMAEPSVITQSSPVTIIAKIMVPGVPTEACYLSQLDGFVVTVSLFQDKELPFYRENLYWFDINGCVQGIHPFIGPGPHCMFATELKQTPPDVKEPQVLASGKSGRTSLTSERDNMQEKQWHIFFADGLGALCCIKL</sequence>
<evidence type="ECO:0000256" key="1">
    <source>
        <dbReference type="SAM" id="MobiDB-lite"/>
    </source>
</evidence>
<protein>
    <submittedName>
        <fullName evidence="2">Uncharacterized protein</fullName>
    </submittedName>
</protein>
<dbReference type="OMA" id="ETEILYW"/>
<evidence type="ECO:0000313" key="2">
    <source>
        <dbReference type="EnsemblMetazoa" id="XP_038054824.1"/>
    </source>
</evidence>
<dbReference type="RefSeq" id="XP_038054824.1">
    <property type="nucleotide sequence ID" value="XM_038198896.1"/>
</dbReference>
<name>A0A913ZTR0_PATMI</name>
<dbReference type="EnsemblMetazoa" id="XM_038198896.1">
    <property type="protein sequence ID" value="XP_038054824.1"/>
    <property type="gene ID" value="LOC119727014"/>
</dbReference>